<comment type="caution">
    <text evidence="2">The sequence shown here is derived from an EMBL/GenBank/DDBJ whole genome shotgun (WGS) entry which is preliminary data.</text>
</comment>
<reference evidence="2 3" key="1">
    <citation type="submission" date="2023-02" db="EMBL/GenBank/DDBJ databases">
        <title>LHISI_Scaffold_Assembly.</title>
        <authorList>
            <person name="Stuart O.P."/>
            <person name="Cleave R."/>
            <person name="Magrath M.J.L."/>
            <person name="Mikheyev A.S."/>
        </authorList>
    </citation>
    <scope>NUCLEOTIDE SEQUENCE [LARGE SCALE GENOMIC DNA]</scope>
    <source>
        <strain evidence="2">Daus_M_001</strain>
        <tissue evidence="2">Leg muscle</tissue>
    </source>
</reference>
<proteinExistence type="predicted"/>
<feature type="region of interest" description="Disordered" evidence="1">
    <location>
        <begin position="1"/>
        <end position="34"/>
    </location>
</feature>
<dbReference type="Proteomes" id="UP001159363">
    <property type="component" value="Chromosome 3"/>
</dbReference>
<feature type="compositionally biased region" description="Polar residues" evidence="1">
    <location>
        <begin position="14"/>
        <end position="25"/>
    </location>
</feature>
<evidence type="ECO:0000313" key="2">
    <source>
        <dbReference type="EMBL" id="KAJ8889136.1"/>
    </source>
</evidence>
<feature type="compositionally biased region" description="Basic and acidic residues" evidence="1">
    <location>
        <begin position="1"/>
        <end position="12"/>
    </location>
</feature>
<evidence type="ECO:0000313" key="3">
    <source>
        <dbReference type="Proteomes" id="UP001159363"/>
    </source>
</evidence>
<evidence type="ECO:0000256" key="1">
    <source>
        <dbReference type="SAM" id="MobiDB-lite"/>
    </source>
</evidence>
<name>A0ABQ9HXN2_9NEOP</name>
<sequence length="126" mass="14035">MQNRIRLDDRLSRRQQVSNDRSSWDSPEVTGAIQPNTSATRNVRVVEPELHTNVSTVIQPTATLLHHPAKLWSEEPFYHLKKLEECARLFCLNGTELLVCVGLSLKSTGTLLVGGGKGQSNHFCVV</sequence>
<organism evidence="2 3">
    <name type="scientific">Dryococelus australis</name>
    <dbReference type="NCBI Taxonomy" id="614101"/>
    <lineage>
        <taxon>Eukaryota</taxon>
        <taxon>Metazoa</taxon>
        <taxon>Ecdysozoa</taxon>
        <taxon>Arthropoda</taxon>
        <taxon>Hexapoda</taxon>
        <taxon>Insecta</taxon>
        <taxon>Pterygota</taxon>
        <taxon>Neoptera</taxon>
        <taxon>Polyneoptera</taxon>
        <taxon>Phasmatodea</taxon>
        <taxon>Verophasmatodea</taxon>
        <taxon>Anareolatae</taxon>
        <taxon>Phasmatidae</taxon>
        <taxon>Eurycanthinae</taxon>
        <taxon>Dryococelus</taxon>
    </lineage>
</organism>
<dbReference type="EMBL" id="JARBHB010000003">
    <property type="protein sequence ID" value="KAJ8889136.1"/>
    <property type="molecule type" value="Genomic_DNA"/>
</dbReference>
<protein>
    <submittedName>
        <fullName evidence="2">Uncharacterized protein</fullName>
    </submittedName>
</protein>
<gene>
    <name evidence="2" type="ORF">PR048_008630</name>
</gene>
<accession>A0ABQ9HXN2</accession>
<keyword evidence="3" id="KW-1185">Reference proteome</keyword>